<comment type="caution">
    <text evidence="3">The sequence shown here is derived from an EMBL/GenBank/DDBJ whole genome shotgun (WGS) entry which is preliminary data.</text>
</comment>
<dbReference type="InterPro" id="IPR050463">
    <property type="entry name" value="Gfo/Idh/MocA_oxidrdct_glycsds"/>
</dbReference>
<feature type="domain" description="Gfo/Idh/MocA-like oxidoreductase N-terminal" evidence="2">
    <location>
        <begin position="40"/>
        <end position="158"/>
    </location>
</feature>
<accession>A0A2N8L315</accession>
<dbReference type="InterPro" id="IPR036291">
    <property type="entry name" value="NAD(P)-bd_dom_sf"/>
</dbReference>
<organism evidence="3 4">
    <name type="scientific">Kinneretia aquatilis</name>
    <dbReference type="NCBI Taxonomy" id="2070761"/>
    <lineage>
        <taxon>Bacteria</taxon>
        <taxon>Pseudomonadati</taxon>
        <taxon>Pseudomonadota</taxon>
        <taxon>Betaproteobacteria</taxon>
        <taxon>Burkholderiales</taxon>
        <taxon>Sphaerotilaceae</taxon>
        <taxon>Roseateles</taxon>
    </lineage>
</organism>
<dbReference type="PANTHER" id="PTHR43818:SF11">
    <property type="entry name" value="BCDNA.GH03377"/>
    <property type="match status" value="1"/>
</dbReference>
<evidence type="ECO:0000256" key="1">
    <source>
        <dbReference type="ARBA" id="ARBA00023002"/>
    </source>
</evidence>
<dbReference type="OrthoDB" id="9781031at2"/>
<dbReference type="AlphaFoldDB" id="A0A2N8L315"/>
<dbReference type="Proteomes" id="UP000235916">
    <property type="component" value="Unassembled WGS sequence"/>
</dbReference>
<sequence>MPGETERRQCSGRPYTARLQGFAQRTHTMSTDGTKADFLNLGVIGLGVMGQRMLERLQGHARLRARWVWDANPAALAQTLARYPHLRAADSAEALIQSPGLHSLYIATPPAAHLRLSELGFDAGLAVFCEKPLTVDFPGARRCIARIAAEGQRAAVNFALASSPGLALLQQRFGAMASAPSLGRLQHIELELAFAAWPRPWQAAAGAWLAEREEGGFSREVMSHFIFAAQRVLGPARLLRSEVLFPSEGRGAETQLTAELEIGGVPLRIHGRVGGEQADLNRMVWQAEHGTLELGEWFTRIQDTSTSAEALAPELQRERSRLDQLDQWVALIQGRRHGLPGFAESLAVQETIEALLQAPA</sequence>
<dbReference type="Gene3D" id="3.30.360.10">
    <property type="entry name" value="Dihydrodipicolinate Reductase, domain 2"/>
    <property type="match status" value="1"/>
</dbReference>
<dbReference type="InterPro" id="IPR000683">
    <property type="entry name" value="Gfo/Idh/MocA-like_OxRdtase_N"/>
</dbReference>
<evidence type="ECO:0000313" key="4">
    <source>
        <dbReference type="Proteomes" id="UP000235916"/>
    </source>
</evidence>
<dbReference type="GO" id="GO:0000166">
    <property type="term" value="F:nucleotide binding"/>
    <property type="evidence" value="ECO:0007669"/>
    <property type="project" value="InterPro"/>
</dbReference>
<dbReference type="Gene3D" id="3.40.50.720">
    <property type="entry name" value="NAD(P)-binding Rossmann-like Domain"/>
    <property type="match status" value="1"/>
</dbReference>
<dbReference type="EMBL" id="POSP01000001">
    <property type="protein sequence ID" value="PND40089.1"/>
    <property type="molecule type" value="Genomic_DNA"/>
</dbReference>
<proteinExistence type="predicted"/>
<dbReference type="PANTHER" id="PTHR43818">
    <property type="entry name" value="BCDNA.GH03377"/>
    <property type="match status" value="1"/>
</dbReference>
<dbReference type="Pfam" id="PF01408">
    <property type="entry name" value="GFO_IDH_MocA"/>
    <property type="match status" value="1"/>
</dbReference>
<keyword evidence="1" id="KW-0560">Oxidoreductase</keyword>
<dbReference type="GO" id="GO:0016491">
    <property type="term" value="F:oxidoreductase activity"/>
    <property type="evidence" value="ECO:0007669"/>
    <property type="project" value="UniProtKB-KW"/>
</dbReference>
<gene>
    <name evidence="3" type="ORF">C1O66_01490</name>
</gene>
<dbReference type="SUPFAM" id="SSF51735">
    <property type="entry name" value="NAD(P)-binding Rossmann-fold domains"/>
    <property type="match status" value="1"/>
</dbReference>
<protein>
    <submittedName>
        <fullName evidence="3">Gfo/Idh/MocA family oxidoreductase</fullName>
    </submittedName>
</protein>
<reference evidence="3 4" key="1">
    <citation type="submission" date="2018-01" db="EMBL/GenBank/DDBJ databases">
        <title>Draft genome sequence of Paucibacter aquatile CR182 isolated from freshwater of the Nakdong River.</title>
        <authorList>
            <person name="Choi A."/>
            <person name="Chung E.J."/>
        </authorList>
    </citation>
    <scope>NUCLEOTIDE SEQUENCE [LARGE SCALE GENOMIC DNA]</scope>
    <source>
        <strain evidence="3 4">CR182</strain>
    </source>
</reference>
<evidence type="ECO:0000313" key="3">
    <source>
        <dbReference type="EMBL" id="PND40089.1"/>
    </source>
</evidence>
<name>A0A2N8L315_9BURK</name>
<evidence type="ECO:0000259" key="2">
    <source>
        <dbReference type="Pfam" id="PF01408"/>
    </source>
</evidence>
<keyword evidence="4" id="KW-1185">Reference proteome</keyword>